<dbReference type="GO" id="GO:0006797">
    <property type="term" value="P:polyphosphate metabolic process"/>
    <property type="evidence" value="ECO:0007669"/>
    <property type="project" value="InterPro"/>
</dbReference>
<sequence>MNLSDYKVHHNANIKLKDHQCSKGKKEENDYIEQNIIPPLVEKLKELHLKLHAEEKNGIMVVLQAIDAAGKDEAISYIFSNLNAQGLKVTTYGKPSETEQKHDYLWRLHDGEPERGQIAILNRSHYEDVIATRIHDLLEDDDDTEIQRRYRQINNYEQYLSENGFSVVKFFFNMSKDEQKERFLKRMKNPDKQWEFSFSDIDDREKWEEYQEVFEDMLNNTSTEHSPWYILPADDEWHTRRIITEAMIHTLEDINPRFPKISGEDKKKLDEYIKKLENE</sequence>
<dbReference type="InterPro" id="IPR022300">
    <property type="entry name" value="PPK2-rel_1"/>
</dbReference>
<evidence type="ECO:0000313" key="5">
    <source>
        <dbReference type="Proteomes" id="UP000257076"/>
    </source>
</evidence>
<dbReference type="Pfam" id="PF03976">
    <property type="entry name" value="PPK2"/>
    <property type="match status" value="1"/>
</dbReference>
<name>A0A3E0AX43_9STAP</name>
<comment type="caution">
    <text evidence="4">The sequence shown here is derived from an EMBL/GenBank/DDBJ whole genome shotgun (WGS) entry which is preliminary data.</text>
</comment>
<protein>
    <submittedName>
        <fullName evidence="4">PPK2 family polyphosphate:nucleotide phosphotransferase</fullName>
    </submittedName>
</protein>
<evidence type="ECO:0000256" key="1">
    <source>
        <dbReference type="ARBA" id="ARBA00022679"/>
    </source>
</evidence>
<gene>
    <name evidence="4" type="ORF">DFR63_1410</name>
</gene>
<dbReference type="InterPro" id="IPR016898">
    <property type="entry name" value="Polyphosphate_phosphotransfera"/>
</dbReference>
<evidence type="ECO:0000256" key="2">
    <source>
        <dbReference type="ARBA" id="ARBA00022777"/>
    </source>
</evidence>
<dbReference type="Gene3D" id="3.40.50.300">
    <property type="entry name" value="P-loop containing nucleotide triphosphate hydrolases"/>
    <property type="match status" value="1"/>
</dbReference>
<dbReference type="PIRSF" id="PIRSF028756">
    <property type="entry name" value="PPK2_prd"/>
    <property type="match status" value="1"/>
</dbReference>
<accession>A0A3E0AX43</accession>
<dbReference type="InterPro" id="IPR022488">
    <property type="entry name" value="PPK2-related"/>
</dbReference>
<dbReference type="NCBIfam" id="TIGR03709">
    <property type="entry name" value="PPK2_rel_1"/>
    <property type="match status" value="1"/>
</dbReference>
<dbReference type="EMBL" id="QUMW01000011">
    <property type="protein sequence ID" value="REG24314.1"/>
    <property type="molecule type" value="Genomic_DNA"/>
</dbReference>
<dbReference type="AlphaFoldDB" id="A0A3E0AX43"/>
<evidence type="ECO:0000259" key="3">
    <source>
        <dbReference type="Pfam" id="PF03976"/>
    </source>
</evidence>
<keyword evidence="2" id="KW-0418">Kinase</keyword>
<dbReference type="SUPFAM" id="SSF52540">
    <property type="entry name" value="P-loop containing nucleoside triphosphate hydrolases"/>
    <property type="match status" value="1"/>
</dbReference>
<dbReference type="PANTHER" id="PTHR34383:SF3">
    <property type="entry name" value="POLYPHOSPHATE:AMP PHOSPHOTRANSFERASE"/>
    <property type="match status" value="1"/>
</dbReference>
<dbReference type="GO" id="GO:0008976">
    <property type="term" value="F:polyphosphate kinase activity"/>
    <property type="evidence" value="ECO:0007669"/>
    <property type="project" value="InterPro"/>
</dbReference>
<dbReference type="RefSeq" id="WP_115885209.1">
    <property type="nucleotide sequence ID" value="NZ_CBCSHX010000003.1"/>
</dbReference>
<dbReference type="OrthoDB" id="9775224at2"/>
<dbReference type="InterPro" id="IPR027417">
    <property type="entry name" value="P-loop_NTPase"/>
</dbReference>
<proteinExistence type="predicted"/>
<dbReference type="Proteomes" id="UP000257076">
    <property type="component" value="Unassembled WGS sequence"/>
</dbReference>
<keyword evidence="1 4" id="KW-0808">Transferase</keyword>
<dbReference type="PANTHER" id="PTHR34383">
    <property type="entry name" value="POLYPHOSPHATE:AMP PHOSPHOTRANSFERASE-RELATED"/>
    <property type="match status" value="1"/>
</dbReference>
<keyword evidence="5" id="KW-1185">Reference proteome</keyword>
<evidence type="ECO:0000313" key="4">
    <source>
        <dbReference type="EMBL" id="REG24314.1"/>
    </source>
</evidence>
<organism evidence="4 5">
    <name type="scientific">Jeotgalicoccus halotolerans</name>
    <dbReference type="NCBI Taxonomy" id="157227"/>
    <lineage>
        <taxon>Bacteria</taxon>
        <taxon>Bacillati</taxon>
        <taxon>Bacillota</taxon>
        <taxon>Bacilli</taxon>
        <taxon>Bacillales</taxon>
        <taxon>Staphylococcaceae</taxon>
        <taxon>Jeotgalicoccus</taxon>
    </lineage>
</organism>
<feature type="domain" description="Polyphosphate kinase-2-related" evidence="3">
    <location>
        <begin position="41"/>
        <end position="256"/>
    </location>
</feature>
<reference evidence="4 5" key="1">
    <citation type="submission" date="2018-08" db="EMBL/GenBank/DDBJ databases">
        <title>Genomic Encyclopedia of Type Strains, Phase IV (KMG-IV): sequencing the most valuable type-strain genomes for metagenomic binning, comparative biology and taxonomic classification.</title>
        <authorList>
            <person name="Goeker M."/>
        </authorList>
    </citation>
    <scope>NUCLEOTIDE SEQUENCE [LARGE SCALE GENOMIC DNA]</scope>
    <source>
        <strain evidence="4 5">DSM 17274</strain>
    </source>
</reference>